<dbReference type="PROSITE" id="PS50887">
    <property type="entry name" value="GGDEF"/>
    <property type="match status" value="1"/>
</dbReference>
<dbReference type="InterPro" id="IPR000160">
    <property type="entry name" value="GGDEF_dom"/>
</dbReference>
<dbReference type="InterPro" id="IPR000700">
    <property type="entry name" value="PAS-assoc_C"/>
</dbReference>
<dbReference type="CDD" id="cd00130">
    <property type="entry name" value="PAS"/>
    <property type="match status" value="1"/>
</dbReference>
<dbReference type="Proteomes" id="UP000050833">
    <property type="component" value="Unassembled WGS sequence"/>
</dbReference>
<evidence type="ECO:0000313" key="4">
    <source>
        <dbReference type="Proteomes" id="UP000050833"/>
    </source>
</evidence>
<dbReference type="RefSeq" id="WP_055940910.1">
    <property type="nucleotide sequence ID" value="NZ_LLKB01000001.1"/>
</dbReference>
<dbReference type="Gene3D" id="3.30.70.270">
    <property type="match status" value="1"/>
</dbReference>
<dbReference type="CDD" id="cd01949">
    <property type="entry name" value="GGDEF"/>
    <property type="match status" value="1"/>
</dbReference>
<dbReference type="InterPro" id="IPR035965">
    <property type="entry name" value="PAS-like_dom_sf"/>
</dbReference>
<reference evidence="3 4" key="1">
    <citation type="submission" date="2015-10" db="EMBL/GenBank/DDBJ databases">
        <title>Butyribacter intestini gen. nov., sp. nov., a butyric acid-producing bacterium of the family Lachnospiraceae isolated from the human faeces.</title>
        <authorList>
            <person name="Zou Y."/>
            <person name="Xue W."/>
            <person name="Luo G."/>
            <person name="Lv M."/>
        </authorList>
    </citation>
    <scope>NUCLEOTIDE SEQUENCE [LARGE SCALE GENOMIC DNA]</scope>
    <source>
        <strain evidence="3 4">TF01-11</strain>
    </source>
</reference>
<dbReference type="InterPro" id="IPR013655">
    <property type="entry name" value="PAS_fold_3"/>
</dbReference>
<dbReference type="SUPFAM" id="SSF55073">
    <property type="entry name" value="Nucleotide cyclase"/>
    <property type="match status" value="1"/>
</dbReference>
<dbReference type="PROSITE" id="PS50113">
    <property type="entry name" value="PAC"/>
    <property type="match status" value="1"/>
</dbReference>
<protein>
    <recommendedName>
        <fullName evidence="5">Diguanylate cyclase</fullName>
    </recommendedName>
</protein>
<gene>
    <name evidence="3" type="ORF">APZ18_01340</name>
</gene>
<evidence type="ECO:0000259" key="2">
    <source>
        <dbReference type="PROSITE" id="PS50887"/>
    </source>
</evidence>
<dbReference type="InterPro" id="IPR043128">
    <property type="entry name" value="Rev_trsase/Diguanyl_cyclase"/>
</dbReference>
<dbReference type="PANTHER" id="PTHR46663:SF2">
    <property type="entry name" value="GGDEF DOMAIN-CONTAINING PROTEIN"/>
    <property type="match status" value="1"/>
</dbReference>
<accession>A0AAW3JU76</accession>
<dbReference type="SUPFAM" id="SSF55785">
    <property type="entry name" value="PYP-like sensor domain (PAS domain)"/>
    <property type="match status" value="1"/>
</dbReference>
<dbReference type="EMBL" id="LLKB01000001">
    <property type="protein sequence ID" value="KQC85875.1"/>
    <property type="molecule type" value="Genomic_DNA"/>
</dbReference>
<evidence type="ECO:0000313" key="3">
    <source>
        <dbReference type="EMBL" id="KQC85875.1"/>
    </source>
</evidence>
<proteinExistence type="predicted"/>
<keyword evidence="4" id="KW-1185">Reference proteome</keyword>
<dbReference type="InterPro" id="IPR000014">
    <property type="entry name" value="PAS"/>
</dbReference>
<dbReference type="PANTHER" id="PTHR46663">
    <property type="entry name" value="DIGUANYLATE CYCLASE DGCT-RELATED"/>
    <property type="match status" value="1"/>
</dbReference>
<feature type="domain" description="GGDEF" evidence="2">
    <location>
        <begin position="480"/>
        <end position="618"/>
    </location>
</feature>
<name>A0AAW3JU76_9FIRM</name>
<dbReference type="SMART" id="SM00267">
    <property type="entry name" value="GGDEF"/>
    <property type="match status" value="1"/>
</dbReference>
<feature type="domain" description="PAC" evidence="1">
    <location>
        <begin position="397"/>
        <end position="449"/>
    </location>
</feature>
<dbReference type="NCBIfam" id="TIGR00254">
    <property type="entry name" value="GGDEF"/>
    <property type="match status" value="1"/>
</dbReference>
<dbReference type="InterPro" id="IPR029787">
    <property type="entry name" value="Nucleotide_cyclase"/>
</dbReference>
<dbReference type="Gene3D" id="3.30.450.20">
    <property type="entry name" value="PAS domain"/>
    <property type="match status" value="1"/>
</dbReference>
<dbReference type="Pfam" id="PF00990">
    <property type="entry name" value="GGDEF"/>
    <property type="match status" value="1"/>
</dbReference>
<evidence type="ECO:0008006" key="5">
    <source>
        <dbReference type="Google" id="ProtNLM"/>
    </source>
</evidence>
<dbReference type="Pfam" id="PF08447">
    <property type="entry name" value="PAS_3"/>
    <property type="match status" value="1"/>
</dbReference>
<dbReference type="InterPro" id="IPR052163">
    <property type="entry name" value="DGC-Regulatory_Protein"/>
</dbReference>
<comment type="caution">
    <text evidence="3">The sequence shown here is derived from an EMBL/GenBank/DDBJ whole genome shotgun (WGS) entry which is preliminary data.</text>
</comment>
<dbReference type="AlphaFoldDB" id="A0AAW3JU76"/>
<evidence type="ECO:0000259" key="1">
    <source>
        <dbReference type="PROSITE" id="PS50113"/>
    </source>
</evidence>
<organism evidence="3 4">
    <name type="scientific">Butyribacter intestini</name>
    <dbReference type="NCBI Taxonomy" id="1703332"/>
    <lineage>
        <taxon>Bacteria</taxon>
        <taxon>Bacillati</taxon>
        <taxon>Bacillota</taxon>
        <taxon>Clostridia</taxon>
        <taxon>Lachnospirales</taxon>
        <taxon>Lachnospiraceae</taxon>
        <taxon>Butyribacter</taxon>
    </lineage>
</organism>
<sequence>MKKNKMINLKKICYLLLIISVLSGIFTVVCFGRELRGNNVSNIKKVVNSNASIGKAYFEEIFSERISNMEILAERISEQDLSNRGELAAVFEELNGYFDDISILDINGIRLYGNCLYKSVSNSEGFEKALDKKANVADEITINYEGNDEINIFAPVIYKNKVRAVIVGSMLLRDLKNKLIASGITKYGSVIIVSDSGDVLADTNVSSKLEISADTNIFTYLNECKVYGGIDNSGVRTSIRNARETDFLFRYNKYNYIVTTVPTHINNWSFMFVSKGSRNNLSEFFITSKSMNFIKILLVNLICIMTLLIFAVKSREKLLDIEKIYDAVSKIDKTIIFQYYFNPKKFELKDKFGIIIDKGTKPLMGEAIYDVYDYIHPDDLSIRSRLRKFFESKEDFFTSEVRVLNRNGEYDWYRVSGFVEREDNGSPKCFIGKLMDASKQITMEKNLVQRAENDMLTGVLNKKTIEEKMGLLLNENKSDRYYIFYMVDLDNFKNVNDTLGHIYGDKAIADTGAELSKIFKNDALVGRLGGDEFAVCSVYDAFDDESLKEYIIKKAEQVKKANQRSYTDGVNVVNITSSIGVSVAPKDGNDFETIYKKADSALYHSKNTGKDRYTLYNGELWKK</sequence>